<gene>
    <name evidence="1" type="ORF">MHSWG343_04920</name>
</gene>
<proteinExistence type="predicted"/>
<accession>A0A478FTS7</accession>
<dbReference type="RefSeq" id="WP_216083557.1">
    <property type="nucleotide sequence ID" value="NZ_CACTIB010000031.1"/>
</dbReference>
<name>A0A478FTS7_9MOLU</name>
<comment type="caution">
    <text evidence="1">The sequence shown here is derived from an EMBL/GenBank/DDBJ whole genome shotgun (WGS) entry which is preliminary data.</text>
</comment>
<evidence type="ECO:0000313" key="1">
    <source>
        <dbReference type="EMBL" id="GCE63495.1"/>
    </source>
</evidence>
<evidence type="ECO:0000313" key="2">
    <source>
        <dbReference type="Proteomes" id="UP000324831"/>
    </source>
</evidence>
<organism evidence="1 2">
    <name type="scientific">Candidatus Mycoplasma haematohominis</name>
    <dbReference type="NCBI Taxonomy" id="1494318"/>
    <lineage>
        <taxon>Bacteria</taxon>
        <taxon>Bacillati</taxon>
        <taxon>Mycoplasmatota</taxon>
        <taxon>Mollicutes</taxon>
        <taxon>Mycoplasmataceae</taxon>
        <taxon>Mycoplasma</taxon>
    </lineage>
</organism>
<dbReference type="EMBL" id="BIMN01000002">
    <property type="protein sequence ID" value="GCE63495.1"/>
    <property type="molecule type" value="Genomic_DNA"/>
</dbReference>
<dbReference type="AlphaFoldDB" id="A0A478FTS7"/>
<dbReference type="Proteomes" id="UP000324831">
    <property type="component" value="Unassembled WGS sequence"/>
</dbReference>
<reference evidence="1 2" key="1">
    <citation type="submission" date="2019-01" db="EMBL/GenBank/DDBJ databases">
        <title>Draft genome sequences of Candidatus Mycoplasma haemohominis SWG34-3 identified from a patient with pyrexia, anemia and liver dysfunction.</title>
        <authorList>
            <person name="Sekizuka T."/>
            <person name="Hattori N."/>
            <person name="Katano H."/>
            <person name="Takuma T."/>
            <person name="Ito T."/>
            <person name="Arai N."/>
            <person name="Yanai R."/>
            <person name="Ishii S."/>
            <person name="Miura Y."/>
            <person name="Tokunaga T."/>
            <person name="Watanabe H."/>
            <person name="Nomura N."/>
            <person name="Eguchi J."/>
            <person name="Arai T."/>
            <person name="Hasegawa H."/>
            <person name="Nakamaki T."/>
            <person name="Wakita T."/>
            <person name="Niki Y."/>
            <person name="Kuroda M."/>
        </authorList>
    </citation>
    <scope>NUCLEOTIDE SEQUENCE [LARGE SCALE GENOMIC DNA]</scope>
    <source>
        <strain evidence="1">SWG34-3</strain>
    </source>
</reference>
<sequence length="148" mass="16586">MNTAVAAGVVVSSVAVVATAYGVSEYVRRPLTIKQSRDRGYPEKKDNEDNYGENSLGEEYKDYLAGAADGVNDSWWDRKQEWFFSLEGGDTPKETGLGFKTLYGEKESKKDNKGELKSFCKAEYAKTVSETEKKEVFKYCSDGYEVPK</sequence>
<protein>
    <submittedName>
        <fullName evidence="1">Uncharacterized protein</fullName>
    </submittedName>
</protein>